<dbReference type="OrthoDB" id="9929443at2"/>
<dbReference type="Proteomes" id="UP000239322">
    <property type="component" value="Unassembled WGS sequence"/>
</dbReference>
<dbReference type="AlphaFoldDB" id="A0A2S9PQY6"/>
<evidence type="ECO:0000313" key="2">
    <source>
        <dbReference type="Proteomes" id="UP000239322"/>
    </source>
</evidence>
<comment type="caution">
    <text evidence="1">The sequence shown here is derived from an EMBL/GenBank/DDBJ whole genome shotgun (WGS) entry which is preliminary data.</text>
</comment>
<organism evidence="1 2">
    <name type="scientific">Streptomyces solincola</name>
    <dbReference type="NCBI Taxonomy" id="2100817"/>
    <lineage>
        <taxon>Bacteria</taxon>
        <taxon>Bacillati</taxon>
        <taxon>Actinomycetota</taxon>
        <taxon>Actinomycetes</taxon>
        <taxon>Kitasatosporales</taxon>
        <taxon>Streptomycetaceae</taxon>
        <taxon>Streptomyces</taxon>
    </lineage>
</organism>
<keyword evidence="2" id="KW-1185">Reference proteome</keyword>
<sequence length="142" mass="16456">MKTRTLQLTLCWHLLMWRGGSRFAVGPVRTYDMDQERTRTVGATLSLFRYTVGLARLGPTLTLHTTGSWYRTFGGHFLPRCSVGGWRHTHPVLISFGLMRGRRWPYGITITVASRTLHFTYLCSAAEYRPMREAKRRHQGKR</sequence>
<dbReference type="RefSeq" id="WP_105870983.1">
    <property type="nucleotide sequence ID" value="NZ_PVLV01000436.1"/>
</dbReference>
<proteinExistence type="predicted"/>
<protein>
    <submittedName>
        <fullName evidence="1">Uncharacterized protein</fullName>
    </submittedName>
</protein>
<reference evidence="1 2" key="1">
    <citation type="submission" date="2018-03" db="EMBL/GenBank/DDBJ databases">
        <title>Novel Streptomyces sp. from soil.</title>
        <authorList>
            <person name="Tan G.Y.A."/>
            <person name="Lee Z.Y."/>
        </authorList>
    </citation>
    <scope>NUCLEOTIDE SEQUENCE [LARGE SCALE GENOMIC DNA]</scope>
    <source>
        <strain evidence="1 2">ST5x</strain>
    </source>
</reference>
<gene>
    <name evidence="1" type="ORF">C6N75_23985</name>
</gene>
<evidence type="ECO:0000313" key="1">
    <source>
        <dbReference type="EMBL" id="PRH76747.1"/>
    </source>
</evidence>
<accession>A0A2S9PQY6</accession>
<name>A0A2S9PQY6_9ACTN</name>
<dbReference type="EMBL" id="PVLV01000436">
    <property type="protein sequence ID" value="PRH76747.1"/>
    <property type="molecule type" value="Genomic_DNA"/>
</dbReference>